<sequence length="405" mass="43438">MIHQFKEQKAQAVQEMRALVEKAQAEKRNLSGDESAKFDALKSRVTDLEGQESRASFLADAERRMIGTPVDKSQADLESGISFLEVLRAGMEGRNLTGAAAEYSQETERRTGRKAGGMFIPLSLLEKRVNTTTSAGQIRPTDHRADLFIEPFRNKLLARKLGARVLTGLTGNVDVPAYGTGVTSGWVAENSALTASDMTFTKKTLSPKHVGALSEMSRQLIQQSSPDIEQLLRDDMAFALAQAIDSAMIKGGGANEPTGILSTVGIQTVSLSTLNYANVLGMLKLAEMSNSESAAWLTSPQVMAKLRGSLKAAGIAGYLSEGGQLADLPIYSTKQVPLNTTTGQVILGDFSQVMLGIWSELDILVNPFDSVAYARGGVLVRAMATCDIAIRHPEAFVVASDVVIV</sequence>
<feature type="domain" description="Phage capsid-like C-terminal" evidence="3">
    <location>
        <begin position="144"/>
        <end position="399"/>
    </location>
</feature>
<protein>
    <submittedName>
        <fullName evidence="4">Phage major capsid protein</fullName>
    </submittedName>
</protein>
<accession>A0ABX0NJD3</accession>
<organism evidence="4 5">
    <name type="scientific">Massilia frigida</name>
    <dbReference type="NCBI Taxonomy" id="2609281"/>
    <lineage>
        <taxon>Bacteria</taxon>
        <taxon>Pseudomonadati</taxon>
        <taxon>Pseudomonadota</taxon>
        <taxon>Betaproteobacteria</taxon>
        <taxon>Burkholderiales</taxon>
        <taxon>Oxalobacteraceae</taxon>
        <taxon>Telluria group</taxon>
        <taxon>Massilia</taxon>
    </lineage>
</organism>
<reference evidence="4 5" key="1">
    <citation type="submission" date="2019-10" db="EMBL/GenBank/DDBJ databases">
        <title>Taxonomy of Antarctic Massilia spp.: description of Massilia rubra sp. nov., Massilia aquatica sp. nov., Massilia mucilaginosa sp. nov., Massilia frigida sp. nov. isolated from streams, lakes and regoliths.</title>
        <authorList>
            <person name="Holochova P."/>
            <person name="Sedlacek I."/>
            <person name="Kralova S."/>
            <person name="Maslanova I."/>
            <person name="Busse H.-J."/>
            <person name="Stankova E."/>
            <person name="Vrbovska V."/>
            <person name="Kovarovic V."/>
            <person name="Bartak M."/>
            <person name="Svec P."/>
            <person name="Pantucek R."/>
        </authorList>
    </citation>
    <scope>NUCLEOTIDE SEQUENCE [LARGE SCALE GENOMIC DNA]</scope>
    <source>
        <strain evidence="4 5">CCM 8695</strain>
    </source>
</reference>
<dbReference type="Pfam" id="PF05065">
    <property type="entry name" value="Phage_capsid"/>
    <property type="match status" value="1"/>
</dbReference>
<comment type="subcellular location">
    <subcellularLocation>
        <location evidence="1">Virion</location>
    </subcellularLocation>
</comment>
<name>A0ABX0NJD3_9BURK</name>
<dbReference type="InterPro" id="IPR054612">
    <property type="entry name" value="Phage_capsid-like_C"/>
</dbReference>
<dbReference type="RefSeq" id="WP_167094115.1">
    <property type="nucleotide sequence ID" value="NZ_WHJG01000069.1"/>
</dbReference>
<feature type="coiled-coil region" evidence="2">
    <location>
        <begin position="2"/>
        <end position="33"/>
    </location>
</feature>
<dbReference type="EMBL" id="WHJG01000069">
    <property type="protein sequence ID" value="NHZ83947.1"/>
    <property type="molecule type" value="Genomic_DNA"/>
</dbReference>
<gene>
    <name evidence="4" type="ORF">F2P44_32460</name>
</gene>
<dbReference type="SUPFAM" id="SSF56563">
    <property type="entry name" value="Major capsid protein gp5"/>
    <property type="match status" value="1"/>
</dbReference>
<evidence type="ECO:0000256" key="2">
    <source>
        <dbReference type="SAM" id="Coils"/>
    </source>
</evidence>
<keyword evidence="2" id="KW-0175">Coiled coil</keyword>
<dbReference type="NCBIfam" id="TIGR01554">
    <property type="entry name" value="major_cap_HK97"/>
    <property type="match status" value="1"/>
</dbReference>
<comment type="caution">
    <text evidence="4">The sequence shown here is derived from an EMBL/GenBank/DDBJ whole genome shotgun (WGS) entry which is preliminary data.</text>
</comment>
<evidence type="ECO:0000313" key="4">
    <source>
        <dbReference type="EMBL" id="NHZ83947.1"/>
    </source>
</evidence>
<dbReference type="Gene3D" id="3.30.2400.10">
    <property type="entry name" value="Major capsid protein gp5"/>
    <property type="match status" value="1"/>
</dbReference>
<dbReference type="Proteomes" id="UP000621455">
    <property type="component" value="Unassembled WGS sequence"/>
</dbReference>
<evidence type="ECO:0000259" key="3">
    <source>
        <dbReference type="Pfam" id="PF05065"/>
    </source>
</evidence>
<dbReference type="InterPro" id="IPR024455">
    <property type="entry name" value="Phage_capsid"/>
</dbReference>
<proteinExistence type="predicted"/>
<keyword evidence="5" id="KW-1185">Reference proteome</keyword>
<evidence type="ECO:0000313" key="5">
    <source>
        <dbReference type="Proteomes" id="UP000621455"/>
    </source>
</evidence>
<evidence type="ECO:0000256" key="1">
    <source>
        <dbReference type="ARBA" id="ARBA00004328"/>
    </source>
</evidence>